<accession>A0ABQ9DRU7</accession>
<feature type="region of interest" description="Disordered" evidence="7">
    <location>
        <begin position="263"/>
        <end position="320"/>
    </location>
</feature>
<dbReference type="EMBL" id="WHWB01032058">
    <property type="protein sequence ID" value="KAJ7427139.1"/>
    <property type="molecule type" value="Genomic_DNA"/>
</dbReference>
<dbReference type="PROSITE" id="PS00464">
    <property type="entry name" value="RIBOSOMAL_L22"/>
    <property type="match status" value="1"/>
</dbReference>
<dbReference type="PANTHER" id="PTHR11593">
    <property type="entry name" value="60S RIBOSOMAL PROTEIN L17"/>
    <property type="match status" value="1"/>
</dbReference>
<evidence type="ECO:0000256" key="1">
    <source>
        <dbReference type="ARBA" id="ARBA00009451"/>
    </source>
</evidence>
<keyword evidence="9" id="KW-1185">Reference proteome</keyword>
<keyword evidence="3 6" id="KW-0687">Ribonucleoprotein</keyword>
<evidence type="ECO:0000256" key="5">
    <source>
        <dbReference type="ARBA" id="ARBA00035325"/>
    </source>
</evidence>
<dbReference type="Pfam" id="PF00237">
    <property type="entry name" value="Ribosomal_L22"/>
    <property type="match status" value="1"/>
</dbReference>
<gene>
    <name evidence="8" type="ORF">WISP_09420</name>
</gene>
<evidence type="ECO:0000256" key="3">
    <source>
        <dbReference type="ARBA" id="ARBA00023274"/>
    </source>
</evidence>
<evidence type="ECO:0000313" key="9">
    <source>
        <dbReference type="Proteomes" id="UP001145742"/>
    </source>
</evidence>
<dbReference type="HAMAP" id="MF_01331_A">
    <property type="entry name" value="Ribosomal_uL22_A"/>
    <property type="match status" value="1"/>
</dbReference>
<dbReference type="InterPro" id="IPR018260">
    <property type="entry name" value="Ribosomal_uL22_CS"/>
</dbReference>
<dbReference type="InterPro" id="IPR005721">
    <property type="entry name" value="Ribosomal_uL22_euk/arc"/>
</dbReference>
<evidence type="ECO:0000256" key="4">
    <source>
        <dbReference type="ARBA" id="ARBA00035207"/>
    </source>
</evidence>
<protein>
    <recommendedName>
        <fullName evidence="4">Large ribosomal subunit protein uL22</fullName>
    </recommendedName>
    <alternativeName>
        <fullName evidence="5">60S ribosomal protein L17</fullName>
    </alternativeName>
</protein>
<dbReference type="GO" id="GO:0005840">
    <property type="term" value="C:ribosome"/>
    <property type="evidence" value="ECO:0007669"/>
    <property type="project" value="UniProtKB-KW"/>
</dbReference>
<dbReference type="InterPro" id="IPR001063">
    <property type="entry name" value="Ribosomal_uL22"/>
</dbReference>
<dbReference type="CDD" id="cd00336">
    <property type="entry name" value="Ribosomal_L22"/>
    <property type="match status" value="1"/>
</dbReference>
<evidence type="ECO:0000256" key="6">
    <source>
        <dbReference type="RuleBase" id="RU004005"/>
    </source>
</evidence>
<dbReference type="Gene3D" id="3.90.470.10">
    <property type="entry name" value="Ribosomal protein L22/L17"/>
    <property type="match status" value="1"/>
</dbReference>
<name>A0ABQ9DRU7_9PASS</name>
<dbReference type="Pfam" id="PF14975">
    <property type="entry name" value="DUF4512"/>
    <property type="match status" value="1"/>
</dbReference>
<dbReference type="InterPro" id="IPR036394">
    <property type="entry name" value="Ribosomal_uL22_sf"/>
</dbReference>
<organism evidence="8 9">
    <name type="scientific">Willisornis vidua</name>
    <name type="common">Xingu scale-backed antbird</name>
    <dbReference type="NCBI Taxonomy" id="1566151"/>
    <lineage>
        <taxon>Eukaryota</taxon>
        <taxon>Metazoa</taxon>
        <taxon>Chordata</taxon>
        <taxon>Craniata</taxon>
        <taxon>Vertebrata</taxon>
        <taxon>Euteleostomi</taxon>
        <taxon>Archelosauria</taxon>
        <taxon>Archosauria</taxon>
        <taxon>Dinosauria</taxon>
        <taxon>Saurischia</taxon>
        <taxon>Theropoda</taxon>
        <taxon>Coelurosauria</taxon>
        <taxon>Aves</taxon>
        <taxon>Neognathae</taxon>
        <taxon>Neoaves</taxon>
        <taxon>Telluraves</taxon>
        <taxon>Australaves</taxon>
        <taxon>Passeriformes</taxon>
        <taxon>Thamnophilidae</taxon>
        <taxon>Willisornis</taxon>
    </lineage>
</organism>
<dbReference type="NCBIfam" id="TIGR01038">
    <property type="entry name" value="uL22_arch_euk"/>
    <property type="match status" value="1"/>
</dbReference>
<evidence type="ECO:0000256" key="2">
    <source>
        <dbReference type="ARBA" id="ARBA00022980"/>
    </source>
</evidence>
<comment type="similarity">
    <text evidence="1 6">Belongs to the universal ribosomal protein uL22 family.</text>
</comment>
<evidence type="ECO:0000256" key="7">
    <source>
        <dbReference type="SAM" id="MobiDB-lite"/>
    </source>
</evidence>
<reference evidence="8" key="1">
    <citation type="submission" date="2019-10" db="EMBL/GenBank/DDBJ databases">
        <authorList>
            <person name="Soares A.E.R."/>
            <person name="Aleixo A."/>
            <person name="Schneider P."/>
            <person name="Miyaki C.Y."/>
            <person name="Schneider M.P."/>
            <person name="Mello C."/>
            <person name="Vasconcelos A.T.R."/>
        </authorList>
    </citation>
    <scope>NUCLEOTIDE SEQUENCE</scope>
    <source>
        <tissue evidence="8">Muscle</tissue>
    </source>
</reference>
<dbReference type="InterPro" id="IPR057265">
    <property type="entry name" value="Ribosomal_uL22_arc-type"/>
</dbReference>
<dbReference type="Proteomes" id="UP001145742">
    <property type="component" value="Unassembled WGS sequence"/>
</dbReference>
<dbReference type="PANTHER" id="PTHR11593:SF45">
    <property type="entry name" value="60S RIBOSOMAL PROTEIN L17"/>
    <property type="match status" value="1"/>
</dbReference>
<evidence type="ECO:0000313" key="8">
    <source>
        <dbReference type="EMBL" id="KAJ7427139.1"/>
    </source>
</evidence>
<dbReference type="InterPro" id="IPR026776">
    <property type="entry name" value="UPF0729_C18orf32-like"/>
</dbReference>
<comment type="caution">
    <text evidence="8">The sequence shown here is derived from an EMBL/GenBank/DDBJ whole genome shotgun (WGS) entry which is preliminary data.</text>
</comment>
<proteinExistence type="inferred from homology"/>
<keyword evidence="2 6" id="KW-0689">Ribosomal protein</keyword>
<dbReference type="SUPFAM" id="SSF54843">
    <property type="entry name" value="Ribosomal protein L22"/>
    <property type="match status" value="1"/>
</dbReference>
<sequence>MVRYSLDPENPTKSCKSRGSNLRVHFKNTRETAQAIKGMHIRKATKYLKDVTLKKQCVPFRRYNGGVGRCAQGQNQNFIVTFLFQAKQWGWTQGRWPKKSAEFLLHMLKNAESNAELKGLDVDSLVIEHIQVNKAPKMRRRTYRAHGRINPYMSSPCHIEMILTEKEQIVPKPEEEVAQKKKVSQRHQVTAGIQQDGACRCRDRRFQRVARAPDAGQEGAMVCIPCIVIPVLLWVYKKFLEPYIYPVIAPFIKRVWPKKAVEDPARTKQGQGGSSGDPPAPSAVKRGQEDESGSCKLESNGVANGIAAQRSTAVNDKKTD</sequence>